<comment type="caution">
    <text evidence="2">The sequence shown here is derived from an EMBL/GenBank/DDBJ whole genome shotgun (WGS) entry which is preliminary data.</text>
</comment>
<dbReference type="EMBL" id="JACHIK010000008">
    <property type="protein sequence ID" value="MBB5043181.1"/>
    <property type="molecule type" value="Genomic_DNA"/>
</dbReference>
<dbReference type="Gene3D" id="3.40.50.720">
    <property type="entry name" value="NAD(P)-binding Rossmann-like Domain"/>
    <property type="match status" value="1"/>
</dbReference>
<dbReference type="Proteomes" id="UP000535406">
    <property type="component" value="Unassembled WGS sequence"/>
</dbReference>
<dbReference type="InterPro" id="IPR036291">
    <property type="entry name" value="NAD(P)-bd_dom_sf"/>
</dbReference>
<dbReference type="SMART" id="SM00881">
    <property type="entry name" value="CoA_binding"/>
    <property type="match status" value="1"/>
</dbReference>
<evidence type="ECO:0000259" key="1">
    <source>
        <dbReference type="SMART" id="SM00881"/>
    </source>
</evidence>
<dbReference type="InterPro" id="IPR003781">
    <property type="entry name" value="CoA-bd"/>
</dbReference>
<sequence>MNHDHYPDGYIRQILKSVHTIAVLGASPNDARPSHGVMGFLLGKGYHVIPVNPGHAGREILGQTVYARLADIPEPIDMVDVFRAASQFPSVVDEVLALCPLPSVLWGQFTVRDDAAAARAEAAGIRVVMDRCPVTEYPVLMLKAS</sequence>
<dbReference type="PANTHER" id="PTHR33303">
    <property type="entry name" value="CYTOPLASMIC PROTEIN-RELATED"/>
    <property type="match status" value="1"/>
</dbReference>
<proteinExistence type="predicted"/>
<evidence type="ECO:0000313" key="3">
    <source>
        <dbReference type="Proteomes" id="UP000535406"/>
    </source>
</evidence>
<dbReference type="SUPFAM" id="SSF51735">
    <property type="entry name" value="NAD(P)-binding Rossmann-fold domains"/>
    <property type="match status" value="1"/>
</dbReference>
<organism evidence="2 3">
    <name type="scientific">Shinella fusca</name>
    <dbReference type="NCBI Taxonomy" id="544480"/>
    <lineage>
        <taxon>Bacteria</taxon>
        <taxon>Pseudomonadati</taxon>
        <taxon>Pseudomonadota</taxon>
        <taxon>Alphaproteobacteria</taxon>
        <taxon>Hyphomicrobiales</taxon>
        <taxon>Rhizobiaceae</taxon>
        <taxon>Shinella</taxon>
    </lineage>
</organism>
<name>A0A7W7YVK4_9HYPH</name>
<dbReference type="AlphaFoldDB" id="A0A7W7YVK4"/>
<dbReference type="RefSeq" id="WP_184144563.1">
    <property type="nucleotide sequence ID" value="NZ_JACHIK010000008.1"/>
</dbReference>
<evidence type="ECO:0000313" key="2">
    <source>
        <dbReference type="EMBL" id="MBB5043181.1"/>
    </source>
</evidence>
<accession>A0A7W7YVK4</accession>
<reference evidence="2 3" key="1">
    <citation type="submission" date="2020-08" db="EMBL/GenBank/DDBJ databases">
        <title>Genomic Encyclopedia of Type Strains, Phase IV (KMG-IV): sequencing the most valuable type-strain genomes for metagenomic binning, comparative biology and taxonomic classification.</title>
        <authorList>
            <person name="Goeker M."/>
        </authorList>
    </citation>
    <scope>NUCLEOTIDE SEQUENCE [LARGE SCALE GENOMIC DNA]</scope>
    <source>
        <strain evidence="2 3">DSM 21319</strain>
    </source>
</reference>
<gene>
    <name evidence="2" type="ORF">HNQ66_002585</name>
</gene>
<protein>
    <recommendedName>
        <fullName evidence="1">CoA-binding domain-containing protein</fullName>
    </recommendedName>
</protein>
<dbReference type="PANTHER" id="PTHR33303:SF2">
    <property type="entry name" value="COA-BINDING DOMAIN-CONTAINING PROTEIN"/>
    <property type="match status" value="1"/>
</dbReference>
<feature type="domain" description="CoA-binding" evidence="1">
    <location>
        <begin position="15"/>
        <end position="111"/>
    </location>
</feature>
<dbReference type="Pfam" id="PF13380">
    <property type="entry name" value="CoA_binding_2"/>
    <property type="match status" value="1"/>
</dbReference>
<keyword evidence="3" id="KW-1185">Reference proteome</keyword>